<dbReference type="SUPFAM" id="SSF69618">
    <property type="entry name" value="HemD-like"/>
    <property type="match status" value="1"/>
</dbReference>
<comment type="function">
    <text evidence="6 9">Catalyzes cyclization of the linear tetrapyrrole, hydroxymethylbilane, to the macrocyclic uroporphyrinogen III.</text>
</comment>
<protein>
    <recommendedName>
        <fullName evidence="7 9">Uroporphyrinogen-III synthase</fullName>
        <ecNumber evidence="3 9">4.2.1.75</ecNumber>
    </recommendedName>
</protein>
<evidence type="ECO:0000256" key="1">
    <source>
        <dbReference type="ARBA" id="ARBA00004772"/>
    </source>
</evidence>
<reference evidence="12 14" key="2">
    <citation type="submission" date="2019-03" db="EMBL/GenBank/DDBJ databases">
        <title>Genomic Encyclopedia of Type Strains, Phase IV (KMG-IV): sequencing the most valuable type-strain genomes for metagenomic binning, comparative biology and taxonomic classification.</title>
        <authorList>
            <person name="Goeker M."/>
        </authorList>
    </citation>
    <scope>NUCLEOTIDE SEQUENCE [LARGE SCALE GENOMIC DNA]</scope>
    <source>
        <strain evidence="12 14">DSM 20580</strain>
    </source>
</reference>
<sequence>MKSNNRLLGERIVLTGTSITKKAQSKIEALGGQAIHLPLIEVAEIQNMEDQQLLHQSQNMDWLIFTSQNAVHAFANKLQKYRFSADQWCSKIAAVGSKTAQSLEELGFSIDFMPTTFSADCMVIEFNEILHNSDQCMFMKGSMAKDTLKDGLHCQLAIWTIYETVVCTKYLEEMRELLSKEKCTVVFASPSAVDTFAQYILPSINWNTLQVAAIGHITEAKLSEYGAVDIIQPSVYTMESVIDEIAIRKELEQ</sequence>
<feature type="domain" description="Tetrapyrrole biosynthesis uroporphyrinogen III synthase" evidence="10">
    <location>
        <begin position="24"/>
        <end position="242"/>
    </location>
</feature>
<comment type="caution">
    <text evidence="11">The sequence shown here is derived from an EMBL/GenBank/DDBJ whole genome shotgun (WGS) entry which is preliminary data.</text>
</comment>
<dbReference type="GO" id="GO:0004852">
    <property type="term" value="F:uroporphyrinogen-III synthase activity"/>
    <property type="evidence" value="ECO:0007669"/>
    <property type="project" value="UniProtKB-UniRule"/>
</dbReference>
<organism evidence="11 13">
    <name type="scientific">Kurthia zopfii</name>
    <dbReference type="NCBI Taxonomy" id="1650"/>
    <lineage>
        <taxon>Bacteria</taxon>
        <taxon>Bacillati</taxon>
        <taxon>Bacillota</taxon>
        <taxon>Bacilli</taxon>
        <taxon>Bacillales</taxon>
        <taxon>Caryophanaceae</taxon>
        <taxon>Kurthia</taxon>
    </lineage>
</organism>
<dbReference type="Gene3D" id="3.40.50.10090">
    <property type="match status" value="2"/>
</dbReference>
<evidence type="ECO:0000256" key="3">
    <source>
        <dbReference type="ARBA" id="ARBA00013109"/>
    </source>
</evidence>
<evidence type="ECO:0000313" key="13">
    <source>
        <dbReference type="Proteomes" id="UP000254330"/>
    </source>
</evidence>
<dbReference type="EC" id="4.2.1.75" evidence="3 9"/>
<proteinExistence type="inferred from homology"/>
<dbReference type="InterPro" id="IPR036108">
    <property type="entry name" value="4pyrrol_syn_uPrphyn_synt_sf"/>
</dbReference>
<evidence type="ECO:0000256" key="8">
    <source>
        <dbReference type="ARBA" id="ARBA00048617"/>
    </source>
</evidence>
<dbReference type="Pfam" id="PF02602">
    <property type="entry name" value="HEM4"/>
    <property type="match status" value="1"/>
</dbReference>
<evidence type="ECO:0000256" key="7">
    <source>
        <dbReference type="ARBA" id="ARBA00040167"/>
    </source>
</evidence>
<evidence type="ECO:0000256" key="5">
    <source>
        <dbReference type="ARBA" id="ARBA00023244"/>
    </source>
</evidence>
<comment type="catalytic activity">
    <reaction evidence="8 9">
        <text>hydroxymethylbilane = uroporphyrinogen III + H2O</text>
        <dbReference type="Rhea" id="RHEA:18965"/>
        <dbReference type="ChEBI" id="CHEBI:15377"/>
        <dbReference type="ChEBI" id="CHEBI:57308"/>
        <dbReference type="ChEBI" id="CHEBI:57845"/>
        <dbReference type="EC" id="4.2.1.75"/>
    </reaction>
</comment>
<gene>
    <name evidence="12" type="ORF">DFR61_10144</name>
    <name evidence="11" type="ORF">NCTC10597_01901</name>
</gene>
<dbReference type="EMBL" id="SNZG01000001">
    <property type="protein sequence ID" value="TDR44208.1"/>
    <property type="molecule type" value="Genomic_DNA"/>
</dbReference>
<dbReference type="PANTHER" id="PTHR38042:SF1">
    <property type="entry name" value="UROPORPHYRINOGEN-III SYNTHASE, CHLOROPLASTIC"/>
    <property type="match status" value="1"/>
</dbReference>
<dbReference type="PANTHER" id="PTHR38042">
    <property type="entry name" value="UROPORPHYRINOGEN-III SYNTHASE, CHLOROPLASTIC"/>
    <property type="match status" value="1"/>
</dbReference>
<dbReference type="Proteomes" id="UP000254330">
    <property type="component" value="Unassembled WGS sequence"/>
</dbReference>
<dbReference type="RefSeq" id="WP_109348242.1">
    <property type="nucleotide sequence ID" value="NZ_BJUE01000016.1"/>
</dbReference>
<keyword evidence="14" id="KW-1185">Reference proteome</keyword>
<evidence type="ECO:0000256" key="4">
    <source>
        <dbReference type="ARBA" id="ARBA00023239"/>
    </source>
</evidence>
<name>A0A2U3AHC2_9BACL</name>
<reference evidence="11 13" key="1">
    <citation type="submission" date="2018-06" db="EMBL/GenBank/DDBJ databases">
        <authorList>
            <consortium name="Pathogen Informatics"/>
            <person name="Doyle S."/>
        </authorList>
    </citation>
    <scope>NUCLEOTIDE SEQUENCE [LARGE SCALE GENOMIC DNA]</scope>
    <source>
        <strain evidence="11 13">NCTC10597</strain>
    </source>
</reference>
<keyword evidence="5 9" id="KW-0627">Porphyrin biosynthesis</keyword>
<evidence type="ECO:0000259" key="10">
    <source>
        <dbReference type="Pfam" id="PF02602"/>
    </source>
</evidence>
<dbReference type="InterPro" id="IPR003754">
    <property type="entry name" value="4pyrrol_synth_uPrphyn_synth"/>
</dbReference>
<dbReference type="Proteomes" id="UP000294641">
    <property type="component" value="Unassembled WGS sequence"/>
</dbReference>
<dbReference type="EMBL" id="UGNP01000001">
    <property type="protein sequence ID" value="STX10186.1"/>
    <property type="molecule type" value="Genomic_DNA"/>
</dbReference>
<dbReference type="InterPro" id="IPR039793">
    <property type="entry name" value="UROS/Hem4"/>
</dbReference>
<evidence type="ECO:0000256" key="2">
    <source>
        <dbReference type="ARBA" id="ARBA00008133"/>
    </source>
</evidence>
<evidence type="ECO:0000256" key="9">
    <source>
        <dbReference type="RuleBase" id="RU366031"/>
    </source>
</evidence>
<comment type="similarity">
    <text evidence="2 9">Belongs to the uroporphyrinogen-III synthase family.</text>
</comment>
<evidence type="ECO:0000313" key="14">
    <source>
        <dbReference type="Proteomes" id="UP000294641"/>
    </source>
</evidence>
<evidence type="ECO:0000313" key="11">
    <source>
        <dbReference type="EMBL" id="STX10186.1"/>
    </source>
</evidence>
<accession>A0A2U3AHC2</accession>
<dbReference type="GO" id="GO:0006782">
    <property type="term" value="P:protoporphyrinogen IX biosynthetic process"/>
    <property type="evidence" value="ECO:0007669"/>
    <property type="project" value="UniProtKB-UniRule"/>
</dbReference>
<dbReference type="CDD" id="cd06578">
    <property type="entry name" value="HemD"/>
    <property type="match status" value="1"/>
</dbReference>
<dbReference type="GO" id="GO:0006780">
    <property type="term" value="P:uroporphyrinogen III biosynthetic process"/>
    <property type="evidence" value="ECO:0007669"/>
    <property type="project" value="UniProtKB-UniRule"/>
</dbReference>
<dbReference type="AlphaFoldDB" id="A0A2U3AHC2"/>
<evidence type="ECO:0000313" key="12">
    <source>
        <dbReference type="EMBL" id="TDR44208.1"/>
    </source>
</evidence>
<dbReference type="OrthoDB" id="9815856at2"/>
<evidence type="ECO:0000256" key="6">
    <source>
        <dbReference type="ARBA" id="ARBA00037589"/>
    </source>
</evidence>
<dbReference type="UniPathway" id="UPA00251">
    <property type="reaction ID" value="UER00320"/>
</dbReference>
<keyword evidence="4 9" id="KW-0456">Lyase</keyword>
<comment type="pathway">
    <text evidence="1 9">Porphyrin-containing compound metabolism; protoporphyrin-IX biosynthesis; coproporphyrinogen-III from 5-aminolevulinate: step 3/4.</text>
</comment>